<proteinExistence type="predicted"/>
<accession>A0A7I9XXV0</accession>
<evidence type="ECO:0000313" key="2">
    <source>
        <dbReference type="Proteomes" id="UP000465361"/>
    </source>
</evidence>
<comment type="caution">
    <text evidence="1">The sequence shown here is derived from an EMBL/GenBank/DDBJ whole genome shotgun (WGS) entry which is preliminary data.</text>
</comment>
<dbReference type="EMBL" id="BLKW01000002">
    <property type="protein sequence ID" value="GFG74622.1"/>
    <property type="molecule type" value="Genomic_DNA"/>
</dbReference>
<name>A0A7I9XXV0_9MYCO</name>
<keyword evidence="2" id="KW-1185">Reference proteome</keyword>
<sequence>MTAKAVDELVDVLNAARDPAVYVYRRDEDMHACCPARYGTFAGAVVAPRGRPCLPGSARRGHHVVSYANRAVS</sequence>
<dbReference type="AlphaFoldDB" id="A0A7I9XXV0"/>
<gene>
    <name evidence="1" type="ORF">MBOT_19870</name>
</gene>
<protein>
    <submittedName>
        <fullName evidence="1">Uncharacterized protein</fullName>
    </submittedName>
</protein>
<reference evidence="1 2" key="1">
    <citation type="journal article" date="2019" name="Emerg. Microbes Infect.">
        <title>Comprehensive subspecies identification of 175 nontuberculous mycobacteria species based on 7547 genomic profiles.</title>
        <authorList>
            <person name="Matsumoto Y."/>
            <person name="Kinjo T."/>
            <person name="Motooka D."/>
            <person name="Nabeya D."/>
            <person name="Jung N."/>
            <person name="Uechi K."/>
            <person name="Horii T."/>
            <person name="Iida T."/>
            <person name="Fujita J."/>
            <person name="Nakamura S."/>
        </authorList>
    </citation>
    <scope>NUCLEOTIDE SEQUENCE [LARGE SCALE GENOMIC DNA]</scope>
    <source>
        <strain evidence="1 2">JCM 17322</strain>
    </source>
</reference>
<dbReference type="Proteomes" id="UP000465361">
    <property type="component" value="Unassembled WGS sequence"/>
</dbReference>
<organism evidence="1 2">
    <name type="scientific">Mycobacterium botniense</name>
    <dbReference type="NCBI Taxonomy" id="84962"/>
    <lineage>
        <taxon>Bacteria</taxon>
        <taxon>Bacillati</taxon>
        <taxon>Actinomycetota</taxon>
        <taxon>Actinomycetes</taxon>
        <taxon>Mycobacteriales</taxon>
        <taxon>Mycobacteriaceae</taxon>
        <taxon>Mycobacterium</taxon>
    </lineage>
</organism>
<evidence type="ECO:0000313" key="1">
    <source>
        <dbReference type="EMBL" id="GFG74622.1"/>
    </source>
</evidence>